<dbReference type="InterPro" id="IPR036890">
    <property type="entry name" value="HATPase_C_sf"/>
</dbReference>
<dbReference type="SUPFAM" id="SSF55874">
    <property type="entry name" value="ATPase domain of HSP90 chaperone/DNA topoisomerase II/histidine kinase"/>
    <property type="match status" value="1"/>
</dbReference>
<evidence type="ECO:0000259" key="10">
    <source>
        <dbReference type="Pfam" id="PF07730"/>
    </source>
</evidence>
<dbReference type="EMBL" id="BNJF01000002">
    <property type="protein sequence ID" value="GHO45766.1"/>
    <property type="molecule type" value="Genomic_DNA"/>
</dbReference>
<keyword evidence="3" id="KW-0597">Phosphoprotein</keyword>
<feature type="domain" description="Signal transduction histidine kinase subgroup 3 dimerisation and phosphoacceptor" evidence="10">
    <location>
        <begin position="9"/>
        <end position="75"/>
    </location>
</feature>
<keyword evidence="12" id="KW-1185">Reference proteome</keyword>
<comment type="catalytic activity">
    <reaction evidence="1">
        <text>ATP + protein L-histidine = ADP + protein N-phospho-L-histidine.</text>
        <dbReference type="EC" id="2.7.13.3"/>
    </reaction>
</comment>
<sequence length="225" mass="25147">MEDLSAIRERNRIAREIHDTLGHSLTLLAIQLETAIQLEARGDHRLHEELLQARQVVKSCLMEVRHSVEALRPDETSAGSLQERLRRLVADFETICPETRITLDLEEAIHPLSPELCHTLYRSAQEALTNIRKYAHATKVLLRLSTSGGPVEQVELAVLDNGQGGSPEHEYSASGFGLLGMRERVALLDGTLRAGPQPRGGWRVDVVLPLKKSEQTESRETKEKV</sequence>
<proteinExistence type="predicted"/>
<dbReference type="GO" id="GO:0000155">
    <property type="term" value="F:phosphorelay sensor kinase activity"/>
    <property type="evidence" value="ECO:0007669"/>
    <property type="project" value="InterPro"/>
</dbReference>
<dbReference type="GO" id="GO:0005524">
    <property type="term" value="F:ATP binding"/>
    <property type="evidence" value="ECO:0007669"/>
    <property type="project" value="UniProtKB-KW"/>
</dbReference>
<dbReference type="PANTHER" id="PTHR24421:SF10">
    <property type="entry name" value="NITRATE_NITRITE SENSOR PROTEIN NARQ"/>
    <property type="match status" value="1"/>
</dbReference>
<evidence type="ECO:0000256" key="8">
    <source>
        <dbReference type="ARBA" id="ARBA00023012"/>
    </source>
</evidence>
<organism evidence="11 12">
    <name type="scientific">Ktedonospora formicarum</name>
    <dbReference type="NCBI Taxonomy" id="2778364"/>
    <lineage>
        <taxon>Bacteria</taxon>
        <taxon>Bacillati</taxon>
        <taxon>Chloroflexota</taxon>
        <taxon>Ktedonobacteria</taxon>
        <taxon>Ktedonobacterales</taxon>
        <taxon>Ktedonobacteraceae</taxon>
        <taxon>Ktedonospora</taxon>
    </lineage>
</organism>
<keyword evidence="7" id="KW-0067">ATP-binding</keyword>
<name>A0A8J3I1A7_9CHLR</name>
<evidence type="ECO:0000313" key="12">
    <source>
        <dbReference type="Proteomes" id="UP000612362"/>
    </source>
</evidence>
<dbReference type="Proteomes" id="UP000612362">
    <property type="component" value="Unassembled WGS sequence"/>
</dbReference>
<dbReference type="Pfam" id="PF02518">
    <property type="entry name" value="HATPase_c"/>
    <property type="match status" value="1"/>
</dbReference>
<reference evidence="11" key="1">
    <citation type="submission" date="2020-10" db="EMBL/GenBank/DDBJ databases">
        <title>Taxonomic study of unclassified bacteria belonging to the class Ktedonobacteria.</title>
        <authorList>
            <person name="Yabe S."/>
            <person name="Wang C.M."/>
            <person name="Zheng Y."/>
            <person name="Sakai Y."/>
            <person name="Cavaletti L."/>
            <person name="Monciardini P."/>
            <person name="Donadio S."/>
        </authorList>
    </citation>
    <scope>NUCLEOTIDE SEQUENCE</scope>
    <source>
        <strain evidence="11">SOSP1-1</strain>
    </source>
</reference>
<dbReference type="CDD" id="cd16917">
    <property type="entry name" value="HATPase_UhpB-NarQ-NarX-like"/>
    <property type="match status" value="1"/>
</dbReference>
<evidence type="ECO:0000256" key="6">
    <source>
        <dbReference type="ARBA" id="ARBA00022777"/>
    </source>
</evidence>
<keyword evidence="8" id="KW-0902">Two-component regulatory system</keyword>
<dbReference type="InterPro" id="IPR050482">
    <property type="entry name" value="Sensor_HK_TwoCompSys"/>
</dbReference>
<dbReference type="Gene3D" id="1.20.5.1930">
    <property type="match status" value="1"/>
</dbReference>
<dbReference type="InterPro" id="IPR003594">
    <property type="entry name" value="HATPase_dom"/>
</dbReference>
<keyword evidence="5" id="KW-0547">Nucleotide-binding</keyword>
<evidence type="ECO:0000313" key="11">
    <source>
        <dbReference type="EMBL" id="GHO45766.1"/>
    </source>
</evidence>
<gene>
    <name evidence="11" type="ORF">KSX_39290</name>
</gene>
<dbReference type="PANTHER" id="PTHR24421">
    <property type="entry name" value="NITRATE/NITRITE SENSOR PROTEIN NARX-RELATED"/>
    <property type="match status" value="1"/>
</dbReference>
<dbReference type="GO" id="GO:0046983">
    <property type="term" value="F:protein dimerization activity"/>
    <property type="evidence" value="ECO:0007669"/>
    <property type="project" value="InterPro"/>
</dbReference>
<evidence type="ECO:0000256" key="1">
    <source>
        <dbReference type="ARBA" id="ARBA00000085"/>
    </source>
</evidence>
<dbReference type="EC" id="2.7.13.3" evidence="2"/>
<dbReference type="AlphaFoldDB" id="A0A8J3I1A7"/>
<feature type="domain" description="Histidine kinase/HSP90-like ATPase" evidence="9">
    <location>
        <begin position="120"/>
        <end position="211"/>
    </location>
</feature>
<evidence type="ECO:0000256" key="3">
    <source>
        <dbReference type="ARBA" id="ARBA00022553"/>
    </source>
</evidence>
<evidence type="ECO:0000256" key="5">
    <source>
        <dbReference type="ARBA" id="ARBA00022741"/>
    </source>
</evidence>
<dbReference type="GO" id="GO:0016020">
    <property type="term" value="C:membrane"/>
    <property type="evidence" value="ECO:0007669"/>
    <property type="project" value="InterPro"/>
</dbReference>
<evidence type="ECO:0000259" key="9">
    <source>
        <dbReference type="Pfam" id="PF02518"/>
    </source>
</evidence>
<comment type="caution">
    <text evidence="11">The sequence shown here is derived from an EMBL/GenBank/DDBJ whole genome shotgun (WGS) entry which is preliminary data.</text>
</comment>
<dbReference type="InterPro" id="IPR011712">
    <property type="entry name" value="Sig_transdc_His_kin_sub3_dim/P"/>
</dbReference>
<dbReference type="Gene3D" id="3.30.565.10">
    <property type="entry name" value="Histidine kinase-like ATPase, C-terminal domain"/>
    <property type="match status" value="1"/>
</dbReference>
<dbReference type="Pfam" id="PF07730">
    <property type="entry name" value="HisKA_3"/>
    <property type="match status" value="1"/>
</dbReference>
<protein>
    <recommendedName>
        <fullName evidence="2">histidine kinase</fullName>
        <ecNumber evidence="2">2.7.13.3</ecNumber>
    </recommendedName>
</protein>
<accession>A0A8J3I1A7</accession>
<evidence type="ECO:0000256" key="4">
    <source>
        <dbReference type="ARBA" id="ARBA00022679"/>
    </source>
</evidence>
<evidence type="ECO:0000256" key="2">
    <source>
        <dbReference type="ARBA" id="ARBA00012438"/>
    </source>
</evidence>
<keyword evidence="4" id="KW-0808">Transferase</keyword>
<keyword evidence="6" id="KW-0418">Kinase</keyword>
<evidence type="ECO:0000256" key="7">
    <source>
        <dbReference type="ARBA" id="ARBA00022840"/>
    </source>
</evidence>